<sequence>MDNREKIITKNSWAENIKKYDLFWPDENIIRFLNKSYDKSNRDKIKVLDLGCGSGRNSIAIASEGFKTYSIDYNKECIDITKEKATNLDLNLELSQNEGNEIPFDDNSFDCVIAWGSLFYNDSNGRIELLNEINRVLKKEGTFLANWRTTEDYFYKKGKEIEKNTFFLDESCKKFGLQDIVYYFAEQNDLKKLYNKTGFHIYNFDKKDFYTSNLEVKNSHWHVWAIKE</sequence>
<dbReference type="InterPro" id="IPR029063">
    <property type="entry name" value="SAM-dependent_MTases_sf"/>
</dbReference>
<dbReference type="GO" id="GO:0008168">
    <property type="term" value="F:methyltransferase activity"/>
    <property type="evidence" value="ECO:0007669"/>
    <property type="project" value="UniProtKB-KW"/>
</dbReference>
<dbReference type="EMBL" id="SWND01000003">
    <property type="protein sequence ID" value="NFF01420.1"/>
    <property type="molecule type" value="Genomic_DNA"/>
</dbReference>
<name>A0A6B4TKS4_CLOBO</name>
<dbReference type="PANTHER" id="PTHR44942:SF4">
    <property type="entry name" value="METHYLTRANSFERASE TYPE 11 DOMAIN-CONTAINING PROTEIN"/>
    <property type="match status" value="1"/>
</dbReference>
<dbReference type="Gene3D" id="3.40.50.150">
    <property type="entry name" value="Vaccinia Virus protein VP39"/>
    <property type="match status" value="1"/>
</dbReference>
<dbReference type="OMA" id="HTIYLAQ"/>
<reference evidence="4 5" key="1">
    <citation type="submission" date="2019-04" db="EMBL/GenBank/DDBJ databases">
        <title>Genome sequencing of Clostridium botulinum Groups I-IV and Clostridium butyricum.</title>
        <authorList>
            <person name="Brunt J."/>
            <person name="Van Vliet A.H.M."/>
            <person name="Stringer S.C."/>
            <person name="Carter A.T."/>
            <person name="Peck M.W."/>
        </authorList>
    </citation>
    <scope>NUCLEOTIDE SEQUENCE [LARGE SCALE GENOMIC DNA]</scope>
    <source>
        <strain evidence="4 5">IFR 18/054</strain>
    </source>
</reference>
<dbReference type="InterPro" id="IPR051052">
    <property type="entry name" value="Diverse_substrate_MTase"/>
</dbReference>
<dbReference type="Pfam" id="PF13649">
    <property type="entry name" value="Methyltransf_25"/>
    <property type="match status" value="1"/>
</dbReference>
<dbReference type="PANTHER" id="PTHR44942">
    <property type="entry name" value="METHYLTRANSF_11 DOMAIN-CONTAINING PROTEIN"/>
    <property type="match status" value="1"/>
</dbReference>
<dbReference type="GO" id="GO:0032259">
    <property type="term" value="P:methylation"/>
    <property type="evidence" value="ECO:0007669"/>
    <property type="project" value="UniProtKB-KW"/>
</dbReference>
<evidence type="ECO:0000313" key="4">
    <source>
        <dbReference type="EMBL" id="NFF01420.1"/>
    </source>
</evidence>
<evidence type="ECO:0000259" key="3">
    <source>
        <dbReference type="Pfam" id="PF13649"/>
    </source>
</evidence>
<dbReference type="InterPro" id="IPR041698">
    <property type="entry name" value="Methyltransf_25"/>
</dbReference>
<dbReference type="RefSeq" id="WP_012100561.1">
    <property type="nucleotide sequence ID" value="NZ_CABMIC010000009.1"/>
</dbReference>
<gene>
    <name evidence="4" type="ORF">FCV25_06450</name>
</gene>
<comment type="caution">
    <text evidence="4">The sequence shown here is derived from an EMBL/GenBank/DDBJ whole genome shotgun (WGS) entry which is preliminary data.</text>
</comment>
<dbReference type="SUPFAM" id="SSF53335">
    <property type="entry name" value="S-adenosyl-L-methionine-dependent methyltransferases"/>
    <property type="match status" value="1"/>
</dbReference>
<evidence type="ECO:0000313" key="5">
    <source>
        <dbReference type="Proteomes" id="UP000472521"/>
    </source>
</evidence>
<dbReference type="AlphaFoldDB" id="A0A6B4TKS4"/>
<evidence type="ECO:0000256" key="2">
    <source>
        <dbReference type="ARBA" id="ARBA00022679"/>
    </source>
</evidence>
<keyword evidence="1 4" id="KW-0489">Methyltransferase</keyword>
<feature type="domain" description="Methyltransferase" evidence="3">
    <location>
        <begin position="47"/>
        <end position="141"/>
    </location>
</feature>
<evidence type="ECO:0000256" key="1">
    <source>
        <dbReference type="ARBA" id="ARBA00022603"/>
    </source>
</evidence>
<dbReference type="CDD" id="cd02440">
    <property type="entry name" value="AdoMet_MTases"/>
    <property type="match status" value="1"/>
</dbReference>
<dbReference type="Proteomes" id="UP000472521">
    <property type="component" value="Unassembled WGS sequence"/>
</dbReference>
<proteinExistence type="predicted"/>
<organism evidence="4 5">
    <name type="scientific">Clostridium botulinum</name>
    <dbReference type="NCBI Taxonomy" id="1491"/>
    <lineage>
        <taxon>Bacteria</taxon>
        <taxon>Bacillati</taxon>
        <taxon>Bacillota</taxon>
        <taxon>Clostridia</taxon>
        <taxon>Eubacteriales</taxon>
        <taxon>Clostridiaceae</taxon>
        <taxon>Clostridium</taxon>
    </lineage>
</organism>
<protein>
    <submittedName>
        <fullName evidence="4">Class I SAM-dependent methyltransferase</fullName>
    </submittedName>
</protein>
<accession>A0A6B4TKS4</accession>
<keyword evidence="2 4" id="KW-0808">Transferase</keyword>